<organism evidence="2 3">
    <name type="scientific">Elysia marginata</name>
    <dbReference type="NCBI Taxonomy" id="1093978"/>
    <lineage>
        <taxon>Eukaryota</taxon>
        <taxon>Metazoa</taxon>
        <taxon>Spiralia</taxon>
        <taxon>Lophotrochozoa</taxon>
        <taxon>Mollusca</taxon>
        <taxon>Gastropoda</taxon>
        <taxon>Heterobranchia</taxon>
        <taxon>Euthyneura</taxon>
        <taxon>Panpulmonata</taxon>
        <taxon>Sacoglossa</taxon>
        <taxon>Placobranchoidea</taxon>
        <taxon>Plakobranchidae</taxon>
        <taxon>Elysia</taxon>
    </lineage>
</organism>
<keyword evidence="1" id="KW-1133">Transmembrane helix</keyword>
<feature type="non-terminal residue" evidence="2">
    <location>
        <position position="171"/>
    </location>
</feature>
<proteinExistence type="predicted"/>
<reference evidence="2 3" key="1">
    <citation type="journal article" date="2021" name="Elife">
        <title>Chloroplast acquisition without the gene transfer in kleptoplastic sea slugs, Plakobranchus ocellatus.</title>
        <authorList>
            <person name="Maeda T."/>
            <person name="Takahashi S."/>
            <person name="Yoshida T."/>
            <person name="Shimamura S."/>
            <person name="Takaki Y."/>
            <person name="Nagai Y."/>
            <person name="Toyoda A."/>
            <person name="Suzuki Y."/>
            <person name="Arimoto A."/>
            <person name="Ishii H."/>
            <person name="Satoh N."/>
            <person name="Nishiyama T."/>
            <person name="Hasebe M."/>
            <person name="Maruyama T."/>
            <person name="Minagawa J."/>
            <person name="Obokata J."/>
            <person name="Shigenobu S."/>
        </authorList>
    </citation>
    <scope>NUCLEOTIDE SEQUENCE [LARGE SCALE GENOMIC DNA]</scope>
</reference>
<accession>A0AAV4JJJ1</accession>
<protein>
    <submittedName>
        <fullName evidence="2">Uncharacterized protein</fullName>
    </submittedName>
</protein>
<keyword evidence="3" id="KW-1185">Reference proteome</keyword>
<dbReference type="AlphaFoldDB" id="A0AAV4JJJ1"/>
<gene>
    <name evidence="2" type="ORF">ElyMa_005119600</name>
</gene>
<dbReference type="EMBL" id="BMAT01010226">
    <property type="protein sequence ID" value="GFS22849.1"/>
    <property type="molecule type" value="Genomic_DNA"/>
</dbReference>
<name>A0AAV4JJJ1_9GAST</name>
<keyword evidence="1" id="KW-0812">Transmembrane</keyword>
<evidence type="ECO:0000313" key="3">
    <source>
        <dbReference type="Proteomes" id="UP000762676"/>
    </source>
</evidence>
<feature type="transmembrane region" description="Helical" evidence="1">
    <location>
        <begin position="124"/>
        <end position="152"/>
    </location>
</feature>
<comment type="caution">
    <text evidence="2">The sequence shown here is derived from an EMBL/GenBank/DDBJ whole genome shotgun (WGS) entry which is preliminary data.</text>
</comment>
<evidence type="ECO:0000256" key="1">
    <source>
        <dbReference type="SAM" id="Phobius"/>
    </source>
</evidence>
<sequence length="171" mass="18231">MIISGEFFLEASSLDIHYASEQESQESYTSVLVNKNDPKISHGQQGYRSTMQETPVAFRDVSKDGGNERTPHILRQSTTLSKSALNSERGSTALSCCIAILKLNGNNHVVEKVVAVEAAEVLKVVVVVVVIVVVVVVVVVIVVVVVVVVVVVEESSSRSSSNSNSSSSNSS</sequence>
<evidence type="ECO:0000313" key="2">
    <source>
        <dbReference type="EMBL" id="GFS22849.1"/>
    </source>
</evidence>
<dbReference type="Proteomes" id="UP000762676">
    <property type="component" value="Unassembled WGS sequence"/>
</dbReference>
<keyword evidence="1" id="KW-0472">Membrane</keyword>